<name>A0ABS4FR34_9BACL</name>
<protein>
    <recommendedName>
        <fullName evidence="3">Pseudouridine synthase</fullName>
        <ecNumber evidence="3">5.4.99.-</ecNumber>
    </recommendedName>
</protein>
<evidence type="ECO:0000256" key="2">
    <source>
        <dbReference type="ARBA" id="ARBA00010876"/>
    </source>
</evidence>
<dbReference type="InterPro" id="IPR020103">
    <property type="entry name" value="PsdUridine_synth_cat_dom_sf"/>
</dbReference>
<dbReference type="NCBIfam" id="TIGR00005">
    <property type="entry name" value="rluA_subfam"/>
    <property type="match status" value="1"/>
</dbReference>
<dbReference type="PANTHER" id="PTHR21600">
    <property type="entry name" value="MITOCHONDRIAL RNA PSEUDOURIDINE SYNTHASE"/>
    <property type="match status" value="1"/>
</dbReference>
<evidence type="ECO:0000259" key="4">
    <source>
        <dbReference type="Pfam" id="PF00849"/>
    </source>
</evidence>
<keyword evidence="6" id="KW-1185">Reference proteome</keyword>
<organism evidence="5 6">
    <name type="scientific">Paenibacillus turicensis</name>
    <dbReference type="NCBI Taxonomy" id="160487"/>
    <lineage>
        <taxon>Bacteria</taxon>
        <taxon>Bacillati</taxon>
        <taxon>Bacillota</taxon>
        <taxon>Bacilli</taxon>
        <taxon>Bacillales</taxon>
        <taxon>Paenibacillaceae</taxon>
        <taxon>Paenibacillus</taxon>
    </lineage>
</organism>
<evidence type="ECO:0000256" key="3">
    <source>
        <dbReference type="RuleBase" id="RU362028"/>
    </source>
</evidence>
<accession>A0ABS4FR34</accession>
<dbReference type="InterPro" id="IPR050188">
    <property type="entry name" value="RluA_PseudoU_synthase"/>
</dbReference>
<gene>
    <name evidence="5" type="ORF">J2Z32_001645</name>
</gene>
<dbReference type="InterPro" id="IPR006225">
    <property type="entry name" value="PsdUridine_synth_RluC/D"/>
</dbReference>
<evidence type="ECO:0000313" key="6">
    <source>
        <dbReference type="Proteomes" id="UP001519272"/>
    </source>
</evidence>
<dbReference type="CDD" id="cd02869">
    <property type="entry name" value="PseudoU_synth_RluA_like"/>
    <property type="match status" value="1"/>
</dbReference>
<comment type="caution">
    <text evidence="5">The sequence shown here is derived from an EMBL/GenBank/DDBJ whole genome shotgun (WGS) entry which is preliminary data.</text>
</comment>
<comment type="similarity">
    <text evidence="2 3">Belongs to the pseudouridine synthase RluA family.</text>
</comment>
<comment type="catalytic activity">
    <reaction evidence="1 3">
        <text>a uridine in RNA = a pseudouridine in RNA</text>
        <dbReference type="Rhea" id="RHEA:48348"/>
        <dbReference type="Rhea" id="RHEA-COMP:12068"/>
        <dbReference type="Rhea" id="RHEA-COMP:12069"/>
        <dbReference type="ChEBI" id="CHEBI:65314"/>
        <dbReference type="ChEBI" id="CHEBI:65315"/>
    </reaction>
</comment>
<keyword evidence="3 5" id="KW-0413">Isomerase</keyword>
<dbReference type="GO" id="GO:0160140">
    <property type="term" value="F:23S rRNA pseudouridine(1911/1915/1917) synthase activity"/>
    <property type="evidence" value="ECO:0007669"/>
    <property type="project" value="UniProtKB-EC"/>
</dbReference>
<dbReference type="SUPFAM" id="SSF55120">
    <property type="entry name" value="Pseudouridine synthase"/>
    <property type="match status" value="1"/>
</dbReference>
<sequence length="272" mass="30335">MQEWLIQQGMPLKLVNLLSHAGGIKIAGDRLRLHLFPAASTKYEDCGDEAEILYEDDFCLVVHKPAGIKIHSDGGVKKIPTLDDRVASIFIHRNEPVAPQHIHRLDEFTSGPVLYAKNQYAQLKLDEAMARKEIGRRYVAFVEGKVDSTLTKIDQPIGKDRHHPKRQRVSPNGKVAITHVQLLEASNNYSKLALELETGRTHQIRVHLSAAGYPLVGDELYGGDTAYIAYQALHGISLSFLHPWSGESITIHDPLPEALVQLQQQLGINLLK</sequence>
<dbReference type="Pfam" id="PF00849">
    <property type="entry name" value="PseudoU_synth_2"/>
    <property type="match status" value="1"/>
</dbReference>
<dbReference type="PANTHER" id="PTHR21600:SF71">
    <property type="entry name" value="PSEUDOURIDINE SYNTHASE"/>
    <property type="match status" value="1"/>
</dbReference>
<comment type="function">
    <text evidence="3">Responsible for synthesis of pseudouridine from uracil.</text>
</comment>
<dbReference type="EC" id="5.4.99.-" evidence="3"/>
<dbReference type="Proteomes" id="UP001519272">
    <property type="component" value="Unassembled WGS sequence"/>
</dbReference>
<dbReference type="EMBL" id="JAGGKG010000006">
    <property type="protein sequence ID" value="MBP1905020.1"/>
    <property type="molecule type" value="Genomic_DNA"/>
</dbReference>
<evidence type="ECO:0000256" key="1">
    <source>
        <dbReference type="ARBA" id="ARBA00000073"/>
    </source>
</evidence>
<dbReference type="Gene3D" id="3.30.2350.10">
    <property type="entry name" value="Pseudouridine synthase"/>
    <property type="match status" value="1"/>
</dbReference>
<feature type="domain" description="Pseudouridine synthase RsuA/RluA-like" evidence="4">
    <location>
        <begin position="60"/>
        <end position="210"/>
    </location>
</feature>
<dbReference type="InterPro" id="IPR006145">
    <property type="entry name" value="PsdUridine_synth_RsuA/RluA"/>
</dbReference>
<proteinExistence type="inferred from homology"/>
<evidence type="ECO:0000313" key="5">
    <source>
        <dbReference type="EMBL" id="MBP1905020.1"/>
    </source>
</evidence>
<reference evidence="5 6" key="1">
    <citation type="submission" date="2021-03" db="EMBL/GenBank/DDBJ databases">
        <title>Genomic Encyclopedia of Type Strains, Phase IV (KMG-IV): sequencing the most valuable type-strain genomes for metagenomic binning, comparative biology and taxonomic classification.</title>
        <authorList>
            <person name="Goeker M."/>
        </authorList>
    </citation>
    <scope>NUCLEOTIDE SEQUENCE [LARGE SCALE GENOMIC DNA]</scope>
    <source>
        <strain evidence="5 6">DSM 14349</strain>
    </source>
</reference>